<protein>
    <submittedName>
        <fullName evidence="3">NAD(P)-binding protein</fullName>
    </submittedName>
</protein>
<accession>A0A6A5Y7M2</accession>
<gene>
    <name evidence="3" type="ORF">BU24DRAFT_417203</name>
</gene>
<evidence type="ECO:0000313" key="3">
    <source>
        <dbReference type="EMBL" id="KAF2021562.1"/>
    </source>
</evidence>
<keyword evidence="2" id="KW-0521">NADP</keyword>
<comment type="similarity">
    <text evidence="1">Belongs to the short-chain dehydrogenases/reductases (SDR) family.</text>
</comment>
<dbReference type="OrthoDB" id="5840532at2759"/>
<dbReference type="InterPro" id="IPR020904">
    <property type="entry name" value="Sc_DH/Rdtase_CS"/>
</dbReference>
<dbReference type="EMBL" id="ML978066">
    <property type="protein sequence ID" value="KAF2021562.1"/>
    <property type="molecule type" value="Genomic_DNA"/>
</dbReference>
<dbReference type="InterPro" id="IPR036291">
    <property type="entry name" value="NAD(P)-bd_dom_sf"/>
</dbReference>
<evidence type="ECO:0000256" key="2">
    <source>
        <dbReference type="ARBA" id="ARBA00022857"/>
    </source>
</evidence>
<reference evidence="3" key="1">
    <citation type="journal article" date="2020" name="Stud. Mycol.">
        <title>101 Dothideomycetes genomes: a test case for predicting lifestyles and emergence of pathogens.</title>
        <authorList>
            <person name="Haridas S."/>
            <person name="Albert R."/>
            <person name="Binder M."/>
            <person name="Bloem J."/>
            <person name="Labutti K."/>
            <person name="Salamov A."/>
            <person name="Andreopoulos B."/>
            <person name="Baker S."/>
            <person name="Barry K."/>
            <person name="Bills G."/>
            <person name="Bluhm B."/>
            <person name="Cannon C."/>
            <person name="Castanera R."/>
            <person name="Culley D."/>
            <person name="Daum C."/>
            <person name="Ezra D."/>
            <person name="Gonzalez J."/>
            <person name="Henrissat B."/>
            <person name="Kuo A."/>
            <person name="Liang C."/>
            <person name="Lipzen A."/>
            <person name="Lutzoni F."/>
            <person name="Magnuson J."/>
            <person name="Mondo S."/>
            <person name="Nolan M."/>
            <person name="Ohm R."/>
            <person name="Pangilinan J."/>
            <person name="Park H.-J."/>
            <person name="Ramirez L."/>
            <person name="Alfaro M."/>
            <person name="Sun H."/>
            <person name="Tritt A."/>
            <person name="Yoshinaga Y."/>
            <person name="Zwiers L.-H."/>
            <person name="Turgeon B."/>
            <person name="Goodwin S."/>
            <person name="Spatafora J."/>
            <person name="Crous P."/>
            <person name="Grigoriev I."/>
        </authorList>
    </citation>
    <scope>NUCLEOTIDE SEQUENCE</scope>
    <source>
        <strain evidence="3">CBS 175.79</strain>
    </source>
</reference>
<evidence type="ECO:0000256" key="1">
    <source>
        <dbReference type="ARBA" id="ARBA00006484"/>
    </source>
</evidence>
<dbReference type="FunFam" id="3.40.50.720:FF:000084">
    <property type="entry name" value="Short-chain dehydrogenase reductase"/>
    <property type="match status" value="1"/>
</dbReference>
<dbReference type="PANTHER" id="PTHR42760">
    <property type="entry name" value="SHORT-CHAIN DEHYDROGENASES/REDUCTASES FAMILY MEMBER"/>
    <property type="match status" value="1"/>
</dbReference>
<name>A0A6A5Y7M2_9PLEO</name>
<dbReference type="PROSITE" id="PS00061">
    <property type="entry name" value="ADH_SHORT"/>
    <property type="match status" value="1"/>
</dbReference>
<sequence length="302" mass="32036">MSNPTTSSKSRLQQVACHIVPQSAQPKRIKSTMDVAGYALITGAASGIGSACARAFAQEGSAGIALVDLSREALDRVKAEILKETEQSEARIRIETYAVDISDEQEITKAVNEAAKTFGRLDYVVNAAGIAMKHTGGTAFAKTHDWQKILDVNLNGTFFVLRAAAQIMLKQDPILSSLDGRPLQRGSIVNFSSIQGVVGITLSTAYTVSKHAVIGLTRTASEDYASQGLRVNAICPGYTETPMTTKNPAVKAAMDERIQSAVPMKRMGSPSEIADGVLYLAGGRSSFVTGSALMVDGGYTSR</sequence>
<dbReference type="PRINTS" id="PR00081">
    <property type="entry name" value="GDHRDH"/>
</dbReference>
<dbReference type="Proteomes" id="UP000799778">
    <property type="component" value="Unassembled WGS sequence"/>
</dbReference>
<dbReference type="RefSeq" id="XP_033389901.1">
    <property type="nucleotide sequence ID" value="XM_033526660.1"/>
</dbReference>
<proteinExistence type="inferred from homology"/>
<evidence type="ECO:0000313" key="4">
    <source>
        <dbReference type="Proteomes" id="UP000799778"/>
    </source>
</evidence>
<dbReference type="GO" id="GO:0016616">
    <property type="term" value="F:oxidoreductase activity, acting on the CH-OH group of donors, NAD or NADP as acceptor"/>
    <property type="evidence" value="ECO:0007669"/>
    <property type="project" value="TreeGrafter"/>
</dbReference>
<dbReference type="PRINTS" id="PR00080">
    <property type="entry name" value="SDRFAMILY"/>
</dbReference>
<dbReference type="Gene3D" id="3.40.50.720">
    <property type="entry name" value="NAD(P)-binding Rossmann-like Domain"/>
    <property type="match status" value="1"/>
</dbReference>
<dbReference type="SUPFAM" id="SSF51735">
    <property type="entry name" value="NAD(P)-binding Rossmann-fold domains"/>
    <property type="match status" value="1"/>
</dbReference>
<dbReference type="GeneID" id="54284057"/>
<dbReference type="InterPro" id="IPR002347">
    <property type="entry name" value="SDR_fam"/>
</dbReference>
<dbReference type="AlphaFoldDB" id="A0A6A5Y7M2"/>
<organism evidence="3 4">
    <name type="scientific">Aaosphaeria arxii CBS 175.79</name>
    <dbReference type="NCBI Taxonomy" id="1450172"/>
    <lineage>
        <taxon>Eukaryota</taxon>
        <taxon>Fungi</taxon>
        <taxon>Dikarya</taxon>
        <taxon>Ascomycota</taxon>
        <taxon>Pezizomycotina</taxon>
        <taxon>Dothideomycetes</taxon>
        <taxon>Pleosporomycetidae</taxon>
        <taxon>Pleosporales</taxon>
        <taxon>Pleosporales incertae sedis</taxon>
        <taxon>Aaosphaeria</taxon>
    </lineage>
</organism>
<keyword evidence="4" id="KW-1185">Reference proteome</keyword>
<dbReference type="CDD" id="cd05233">
    <property type="entry name" value="SDR_c"/>
    <property type="match status" value="1"/>
</dbReference>
<dbReference type="Pfam" id="PF13561">
    <property type="entry name" value="adh_short_C2"/>
    <property type="match status" value="1"/>
</dbReference>